<feature type="domain" description="LysM" evidence="4">
    <location>
        <begin position="338"/>
        <end position="369"/>
    </location>
</feature>
<evidence type="ECO:0000313" key="6">
    <source>
        <dbReference type="Proteomes" id="UP000215289"/>
    </source>
</evidence>
<dbReference type="InterPro" id="IPR018392">
    <property type="entry name" value="LysM"/>
</dbReference>
<evidence type="ECO:0000259" key="4">
    <source>
        <dbReference type="PROSITE" id="PS51782"/>
    </source>
</evidence>
<dbReference type="Pfam" id="PF01476">
    <property type="entry name" value="LysM"/>
    <property type="match status" value="1"/>
</dbReference>
<sequence>MVALTWLSAAAALVLSAWPTAASATPGFRNAASPSYHSSASACPERCSNAGPNTGNWSVYADFKQIHKCKETMFYDFSLFDDVDDRNRTHRIQACSSYRPDFATLPPTTARIASAELVDVEFELGWWHQGFGLAAAGLRSIVKQMRRYAEGGHGPTDRPFIIYGQSGQAMIGLYIGQGLLNQGLSESALKLFQDNLDKLKVSTPSLAMQLCEEGYDSTHVFGIIATSNGTFAPIQSAIKAWANATCLSFSGSTKFAGSAKFTTPLLNGNHTTTNPTILARNLARNIVTRADGDSGANFTKYNPGDGFCSNLKPKQHICCSSGDLPDFRPQPNEDSSCKAYQVQANDTCDSLAAEYSLKMDDLKEFNKNT</sequence>
<feature type="signal peptide" evidence="3">
    <location>
        <begin position="1"/>
        <end position="24"/>
    </location>
</feature>
<dbReference type="PANTHER" id="PTHR47700">
    <property type="entry name" value="V CHITINASE, PUTATIVE (AFU_ORTHOLOGUE AFUA_6G13720)-RELATED"/>
    <property type="match status" value="1"/>
</dbReference>
<name>A0A229X981_9EURO</name>
<dbReference type="InterPro" id="IPR053214">
    <property type="entry name" value="LysM12-like"/>
</dbReference>
<dbReference type="OrthoDB" id="4491459at2759"/>
<dbReference type="AlphaFoldDB" id="A0A229X981"/>
<gene>
    <name evidence="5" type="ORF">CFD26_100555</name>
</gene>
<evidence type="ECO:0000256" key="1">
    <source>
        <dbReference type="ARBA" id="ARBA00022669"/>
    </source>
</evidence>
<dbReference type="STRING" id="1245748.A0A229X981"/>
<protein>
    <recommendedName>
        <fullName evidence="4">LysM domain-containing protein</fullName>
    </recommendedName>
</protein>
<dbReference type="Proteomes" id="UP000215289">
    <property type="component" value="Unassembled WGS sequence"/>
</dbReference>
<dbReference type="InterPro" id="IPR036779">
    <property type="entry name" value="LysM_dom_sf"/>
</dbReference>
<dbReference type="CDD" id="cd00118">
    <property type="entry name" value="LysM"/>
    <property type="match status" value="1"/>
</dbReference>
<organism evidence="5 6">
    <name type="scientific">Aspergillus turcosus</name>
    <dbReference type="NCBI Taxonomy" id="1245748"/>
    <lineage>
        <taxon>Eukaryota</taxon>
        <taxon>Fungi</taxon>
        <taxon>Dikarya</taxon>
        <taxon>Ascomycota</taxon>
        <taxon>Pezizomycotina</taxon>
        <taxon>Eurotiomycetes</taxon>
        <taxon>Eurotiomycetidae</taxon>
        <taxon>Eurotiales</taxon>
        <taxon>Aspergillaceae</taxon>
        <taxon>Aspergillus</taxon>
        <taxon>Aspergillus subgen. Fumigati</taxon>
    </lineage>
</organism>
<evidence type="ECO:0000256" key="2">
    <source>
        <dbReference type="ARBA" id="ARBA00023026"/>
    </source>
</evidence>
<comment type="caution">
    <text evidence="5">The sequence shown here is derived from an EMBL/GenBank/DDBJ whole genome shotgun (WGS) entry which is preliminary data.</text>
</comment>
<keyword evidence="1" id="KW-0147">Chitin-binding</keyword>
<evidence type="ECO:0000313" key="5">
    <source>
        <dbReference type="EMBL" id="RLL97841.1"/>
    </source>
</evidence>
<reference evidence="5 6" key="1">
    <citation type="submission" date="2018-08" db="EMBL/GenBank/DDBJ databases">
        <title>Draft genome sequences of two Aspergillus turcosus clinical strains isolated from bronchoalveolar lavage fluid: one azole-susceptible and the other azole-resistant.</title>
        <authorList>
            <person name="Parent-Michaud M."/>
            <person name="Dufresne P.J."/>
            <person name="Fournier E."/>
            <person name="Martineau C."/>
            <person name="Moreira S."/>
            <person name="Perkins V."/>
            <person name="De Repentigny L."/>
            <person name="Dufresne S.F."/>
        </authorList>
    </citation>
    <scope>NUCLEOTIDE SEQUENCE [LARGE SCALE GENOMIC DNA]</scope>
    <source>
        <strain evidence="5">HMR AF 1038</strain>
    </source>
</reference>
<dbReference type="PANTHER" id="PTHR47700:SF1">
    <property type="entry name" value="CHITINASE"/>
    <property type="match status" value="1"/>
</dbReference>
<dbReference type="GO" id="GO:0008061">
    <property type="term" value="F:chitin binding"/>
    <property type="evidence" value="ECO:0007669"/>
    <property type="project" value="UniProtKB-KW"/>
</dbReference>
<evidence type="ECO:0000256" key="3">
    <source>
        <dbReference type="SAM" id="SignalP"/>
    </source>
</evidence>
<keyword evidence="6" id="KW-1185">Reference proteome</keyword>
<feature type="chain" id="PRO_5043152596" description="LysM domain-containing protein" evidence="3">
    <location>
        <begin position="25"/>
        <end position="369"/>
    </location>
</feature>
<dbReference type="Gene3D" id="3.10.350.10">
    <property type="entry name" value="LysM domain"/>
    <property type="match status" value="1"/>
</dbReference>
<dbReference type="EMBL" id="NIDN02000066">
    <property type="protein sequence ID" value="RLL97841.1"/>
    <property type="molecule type" value="Genomic_DNA"/>
</dbReference>
<dbReference type="PROSITE" id="PS51782">
    <property type="entry name" value="LYSM"/>
    <property type="match status" value="1"/>
</dbReference>
<proteinExistence type="predicted"/>
<keyword evidence="3" id="KW-0732">Signal</keyword>
<keyword evidence="2" id="KW-0843">Virulence</keyword>
<accession>A0A229X981</accession>